<sequence>MKQSYIQSQRQIQFARQFFSQQLSQQLGLIEVQAPLLCEVGSGVQDGLAGHENAVAVAVKSIPQKRYEVVHSLAKWKRSTLARYQFGQGEGIVAHMKALRPDEETIGAKHSVLVDQWDWEQVMSADGRKIEELVARVKSIWAGIKATEAALAAEFAIPESLPAQIHFIHAETLRDQYPQLSAKQRESEVCRHYGAVFIMGIGGSLADGEIHDVRAPDYDDWSTETEQGAGLNGDLLVWHPLLEEAFELSSMGIRVDAEALRRQLLLAGREQDEQLPWHQSLLAGQLPQTIGGGIGQSRLLMLLLGKSHIGEVQCGVWQDSCAARL</sequence>
<dbReference type="PANTHER" id="PTHR30073:SF5">
    <property type="entry name" value="ASPARTATE--AMMONIA LIGASE"/>
    <property type="match status" value="1"/>
</dbReference>
<dbReference type="RefSeq" id="WP_168658710.1">
    <property type="nucleotide sequence ID" value="NZ_CP051180.1"/>
</dbReference>
<dbReference type="GO" id="GO:0005829">
    <property type="term" value="C:cytosol"/>
    <property type="evidence" value="ECO:0007669"/>
    <property type="project" value="TreeGrafter"/>
</dbReference>
<dbReference type="PANTHER" id="PTHR30073">
    <property type="entry name" value="ASPARTATE--AMMONIA LIGASE"/>
    <property type="match status" value="1"/>
</dbReference>
<reference evidence="9 10" key="1">
    <citation type="submission" date="2020-04" db="EMBL/GenBank/DDBJ databases">
        <title>Ferrimonas sp. S7 isolated from sea water.</title>
        <authorList>
            <person name="Bae S.S."/>
            <person name="Baek K."/>
        </authorList>
    </citation>
    <scope>NUCLEOTIDE SEQUENCE [LARGE SCALE GENOMIC DNA]</scope>
    <source>
        <strain evidence="9 10">S7</strain>
    </source>
</reference>
<evidence type="ECO:0000259" key="8">
    <source>
        <dbReference type="PROSITE" id="PS50862"/>
    </source>
</evidence>
<evidence type="ECO:0000256" key="1">
    <source>
        <dbReference type="ARBA" id="ARBA00022490"/>
    </source>
</evidence>
<keyword evidence="4" id="KW-0547">Nucleotide-binding</keyword>
<dbReference type="InterPro" id="IPR006195">
    <property type="entry name" value="aa-tRNA-synth_II"/>
</dbReference>
<keyword evidence="10" id="KW-1185">Reference proteome</keyword>
<dbReference type="EMBL" id="CP051180">
    <property type="protein sequence ID" value="QIZ75448.1"/>
    <property type="molecule type" value="Genomic_DNA"/>
</dbReference>
<dbReference type="InterPro" id="IPR045864">
    <property type="entry name" value="aa-tRNA-synth_II/BPL/LPL"/>
</dbReference>
<keyword evidence="6" id="KW-0061">Asparagine biosynthesis</keyword>
<dbReference type="PIRSF" id="PIRSF001555">
    <property type="entry name" value="Asp_ammon_ligase"/>
    <property type="match status" value="1"/>
</dbReference>
<dbReference type="AlphaFoldDB" id="A0A6H1U9E4"/>
<evidence type="ECO:0000256" key="3">
    <source>
        <dbReference type="ARBA" id="ARBA00022605"/>
    </source>
</evidence>
<name>A0A6H1U9E4_9GAMM</name>
<dbReference type="NCBIfam" id="TIGR00669">
    <property type="entry name" value="asnA"/>
    <property type="match status" value="1"/>
</dbReference>
<dbReference type="PROSITE" id="PS50862">
    <property type="entry name" value="AA_TRNA_LIGASE_II"/>
    <property type="match status" value="1"/>
</dbReference>
<feature type="domain" description="Aminoacyl-transfer RNA synthetases class-II family profile" evidence="8">
    <location>
        <begin position="13"/>
        <end position="325"/>
    </location>
</feature>
<gene>
    <name evidence="9" type="ORF">HER31_00125</name>
</gene>
<dbReference type="Gene3D" id="3.30.930.10">
    <property type="entry name" value="Bira Bifunctional Protein, Domain 2"/>
    <property type="match status" value="1"/>
</dbReference>
<dbReference type="GO" id="GO:0006529">
    <property type="term" value="P:asparagine biosynthetic process"/>
    <property type="evidence" value="ECO:0007669"/>
    <property type="project" value="UniProtKB-UniRule"/>
</dbReference>
<evidence type="ECO:0000256" key="5">
    <source>
        <dbReference type="ARBA" id="ARBA00022840"/>
    </source>
</evidence>
<evidence type="ECO:0000256" key="7">
    <source>
        <dbReference type="NCBIfam" id="TIGR00669"/>
    </source>
</evidence>
<protein>
    <recommendedName>
        <fullName evidence="7">Aspartate--ammonia ligase</fullName>
        <ecNumber evidence="7">6.3.1.1</ecNumber>
    </recommendedName>
</protein>
<keyword evidence="1" id="KW-0963">Cytoplasm</keyword>
<dbReference type="GO" id="GO:0005524">
    <property type="term" value="F:ATP binding"/>
    <property type="evidence" value="ECO:0007669"/>
    <property type="project" value="UniProtKB-KW"/>
</dbReference>
<organism evidence="9 10">
    <name type="scientific">Ferrimonas lipolytica</name>
    <dbReference type="NCBI Taxonomy" id="2724191"/>
    <lineage>
        <taxon>Bacteria</taxon>
        <taxon>Pseudomonadati</taxon>
        <taxon>Pseudomonadota</taxon>
        <taxon>Gammaproteobacteria</taxon>
        <taxon>Alteromonadales</taxon>
        <taxon>Ferrimonadaceae</taxon>
        <taxon>Ferrimonas</taxon>
    </lineage>
</organism>
<keyword evidence="3" id="KW-0028">Amino-acid biosynthesis</keyword>
<keyword evidence="5" id="KW-0067">ATP-binding</keyword>
<dbReference type="SUPFAM" id="SSF55681">
    <property type="entry name" value="Class II aaRS and biotin synthetases"/>
    <property type="match status" value="1"/>
</dbReference>
<accession>A0A6H1U9E4</accession>
<keyword evidence="2 9" id="KW-0436">Ligase</keyword>
<proteinExistence type="predicted"/>
<evidence type="ECO:0000256" key="6">
    <source>
        <dbReference type="ARBA" id="ARBA00022888"/>
    </source>
</evidence>
<evidence type="ECO:0000256" key="4">
    <source>
        <dbReference type="ARBA" id="ARBA00022741"/>
    </source>
</evidence>
<dbReference type="Pfam" id="PF03590">
    <property type="entry name" value="AsnA"/>
    <property type="match status" value="1"/>
</dbReference>
<dbReference type="EC" id="6.3.1.1" evidence="7"/>
<dbReference type="Proteomes" id="UP000501602">
    <property type="component" value="Chromosome"/>
</dbReference>
<dbReference type="InterPro" id="IPR004618">
    <property type="entry name" value="AsnA"/>
</dbReference>
<evidence type="ECO:0000256" key="2">
    <source>
        <dbReference type="ARBA" id="ARBA00022598"/>
    </source>
</evidence>
<dbReference type="KEGG" id="fes:HER31_00125"/>
<dbReference type="GO" id="GO:0004071">
    <property type="term" value="F:aspartate-ammonia ligase activity"/>
    <property type="evidence" value="ECO:0007669"/>
    <property type="project" value="UniProtKB-UniRule"/>
</dbReference>
<evidence type="ECO:0000313" key="9">
    <source>
        <dbReference type="EMBL" id="QIZ75448.1"/>
    </source>
</evidence>
<evidence type="ECO:0000313" key="10">
    <source>
        <dbReference type="Proteomes" id="UP000501602"/>
    </source>
</evidence>